<evidence type="ECO:0000256" key="10">
    <source>
        <dbReference type="ARBA" id="ARBA00023303"/>
    </source>
</evidence>
<keyword evidence="5 12" id="KW-0812">Transmembrane</keyword>
<feature type="transmembrane region" description="Helical" evidence="12">
    <location>
        <begin position="326"/>
        <end position="344"/>
    </location>
</feature>
<evidence type="ECO:0000256" key="3">
    <source>
        <dbReference type="ARBA" id="ARBA00022448"/>
    </source>
</evidence>
<reference evidence="13" key="1">
    <citation type="submission" date="2015-12" db="EMBL/GenBank/DDBJ databases">
        <title>De novo transcriptome assembly of four potential Pierce s Disease insect vectors from Arizona vineyards.</title>
        <authorList>
            <person name="Tassone E.E."/>
        </authorList>
    </citation>
    <scope>NUCLEOTIDE SEQUENCE</scope>
</reference>
<keyword evidence="6" id="KW-0375">Hydrogen ion transport</keyword>
<keyword evidence="3" id="KW-0813">Transport</keyword>
<feature type="transmembrane region" description="Helical" evidence="12">
    <location>
        <begin position="559"/>
        <end position="583"/>
    </location>
</feature>
<dbReference type="EMBL" id="GEDC01010817">
    <property type="protein sequence ID" value="JAS26481.1"/>
    <property type="molecule type" value="Transcribed_RNA"/>
</dbReference>
<evidence type="ECO:0000256" key="11">
    <source>
        <dbReference type="SAM" id="MobiDB-lite"/>
    </source>
</evidence>
<feature type="transmembrane region" description="Helical" evidence="12">
    <location>
        <begin position="78"/>
        <end position="98"/>
    </location>
</feature>
<proteinExistence type="inferred from homology"/>
<feature type="transmembrane region" description="Helical" evidence="12">
    <location>
        <begin position="677"/>
        <end position="694"/>
    </location>
</feature>
<evidence type="ECO:0000256" key="12">
    <source>
        <dbReference type="SAM" id="Phobius"/>
    </source>
</evidence>
<feature type="transmembrane region" description="Helical" evidence="12">
    <location>
        <begin position="532"/>
        <end position="553"/>
    </location>
</feature>
<evidence type="ECO:0000256" key="6">
    <source>
        <dbReference type="ARBA" id="ARBA00022781"/>
    </source>
</evidence>
<feature type="transmembrane region" description="Helical" evidence="12">
    <location>
        <begin position="465"/>
        <end position="485"/>
    </location>
</feature>
<keyword evidence="8" id="KW-0406">Ion transport</keyword>
<keyword evidence="9 12" id="KW-0472">Membrane</keyword>
<evidence type="ECO:0000256" key="7">
    <source>
        <dbReference type="ARBA" id="ARBA00022989"/>
    </source>
</evidence>
<name>A0A1B6DLC7_9HEMI</name>
<evidence type="ECO:0000313" key="13">
    <source>
        <dbReference type="EMBL" id="JAS26481.1"/>
    </source>
</evidence>
<evidence type="ECO:0000256" key="2">
    <source>
        <dbReference type="ARBA" id="ARBA00006513"/>
    </source>
</evidence>
<evidence type="ECO:0000256" key="9">
    <source>
        <dbReference type="ARBA" id="ARBA00023136"/>
    </source>
</evidence>
<evidence type="ECO:0000256" key="8">
    <source>
        <dbReference type="ARBA" id="ARBA00023065"/>
    </source>
</evidence>
<dbReference type="PANTHER" id="PTHR21522">
    <property type="entry name" value="PROTON CHANNEL OTOP"/>
    <property type="match status" value="1"/>
</dbReference>
<feature type="compositionally biased region" description="Polar residues" evidence="11">
    <location>
        <begin position="176"/>
        <end position="194"/>
    </location>
</feature>
<feature type="transmembrane region" description="Helical" evidence="12">
    <location>
        <begin position="604"/>
        <end position="623"/>
    </location>
</feature>
<dbReference type="PANTHER" id="PTHR21522:SF62">
    <property type="entry name" value="OTOPETRIN-LIKE A, ISOFORM C"/>
    <property type="match status" value="1"/>
</dbReference>
<dbReference type="InterPro" id="IPR004878">
    <property type="entry name" value="Otopetrin"/>
</dbReference>
<keyword evidence="7 12" id="KW-1133">Transmembrane helix</keyword>
<protein>
    <recommendedName>
        <fullName evidence="14">Otopetrin</fullName>
    </recommendedName>
</protein>
<comment type="similarity">
    <text evidence="2">Belongs to the otopetrin family.</text>
</comment>
<evidence type="ECO:0000256" key="5">
    <source>
        <dbReference type="ARBA" id="ARBA00022692"/>
    </source>
</evidence>
<dbReference type="GO" id="GO:0005886">
    <property type="term" value="C:plasma membrane"/>
    <property type="evidence" value="ECO:0007669"/>
    <property type="project" value="UniProtKB-SubCell"/>
</dbReference>
<comment type="subcellular location">
    <subcellularLocation>
        <location evidence="1">Cell membrane</location>
        <topology evidence="1">Multi-pass membrane protein</topology>
    </subcellularLocation>
</comment>
<feature type="transmembrane region" description="Helical" evidence="12">
    <location>
        <begin position="287"/>
        <end position="306"/>
    </location>
</feature>
<dbReference type="AlphaFoldDB" id="A0A1B6DLC7"/>
<accession>A0A1B6DLC7</accession>
<evidence type="ECO:0000256" key="1">
    <source>
        <dbReference type="ARBA" id="ARBA00004651"/>
    </source>
</evidence>
<feature type="transmembrane region" description="Helical" evidence="12">
    <location>
        <begin position="356"/>
        <end position="378"/>
    </location>
</feature>
<feature type="region of interest" description="Disordered" evidence="11">
    <location>
        <begin position="142"/>
        <end position="198"/>
    </location>
</feature>
<keyword evidence="10" id="KW-0407">Ion channel</keyword>
<feature type="transmembrane region" description="Helical" evidence="12">
    <location>
        <begin position="118"/>
        <end position="135"/>
    </location>
</feature>
<keyword evidence="4" id="KW-1003">Cell membrane</keyword>
<dbReference type="Pfam" id="PF03189">
    <property type="entry name" value="Otopetrin"/>
    <property type="match status" value="1"/>
</dbReference>
<organism evidence="13">
    <name type="scientific">Clastoptera arizonana</name>
    <name type="common">Arizona spittle bug</name>
    <dbReference type="NCBI Taxonomy" id="38151"/>
    <lineage>
        <taxon>Eukaryota</taxon>
        <taxon>Metazoa</taxon>
        <taxon>Ecdysozoa</taxon>
        <taxon>Arthropoda</taxon>
        <taxon>Hexapoda</taxon>
        <taxon>Insecta</taxon>
        <taxon>Pterygota</taxon>
        <taxon>Neoptera</taxon>
        <taxon>Paraneoptera</taxon>
        <taxon>Hemiptera</taxon>
        <taxon>Auchenorrhyncha</taxon>
        <taxon>Cercopoidea</taxon>
        <taxon>Clastopteridae</taxon>
        <taxon>Clastoptera</taxon>
    </lineage>
</organism>
<sequence>MQRCPYIHEMKERLLNQGNAESLLLDVMDKEILEVHTDSAVGTVVKLNSDGYGSHTSPTHHCHSIRDDYRPKNAKTSLFIIMSFIYAKLLVVVCIAYVVSEVVTHKIPKHYYEGFFTYLYGVSILFLLYVFCFLLQESTCCQGSEPKPKKPKKEKENKKNKKKEAAEKKEKEKSDSGQPPTSGQGNRNRSNIFQSEGYPRKMKDLMRSKVLSDDDDINSLSNSGSKSELVQGVMGTLRKGKSGPDSPTQEKLTGHDSADLESGCHMTERPLGRKRKTSQNSHSHGSFFLRVGAIAFGLATMIYNGLEFGTFFEIPFTSSCYQVLRGVNPLLQMMFTFMQMYFIFMNSRLNIHRFKVIARFGLMHIVATNLCVWIRTLVLESRKEITGYLQKHNASQAIIEPTSSGIYKNLNNEFAILNGNPNVFWDNNAPLAPQALVASNETYIDPESCGRTNIMGNIVQDSAPYLFPFIIEYSLIGAAVIYVMWRHIGRHARYVGEEDLEQRLEVMLSRRAVAMAHANAGKMDCVGASKGLFFGLLLLVGSLICLILFFVLIHHPQLGLLAIYLADVSHCALMGLSIFAIIIGFIRVQSLKFRNDEQSDLNDILLRVSAFGLFVYAVFSVIAGSLNAMTSEPNLLVMITGILAVVQVILQLLFIADISRRRVHLPEHDRSKPGRQIVTFLLISNVTMWIIYTFETQKVLANPVQLEFYGFLAWAMVQRVTLPLCIFHRFHSAVTLAEIWKTSYKPRID</sequence>
<evidence type="ECO:0008006" key="14">
    <source>
        <dbReference type="Google" id="ProtNLM"/>
    </source>
</evidence>
<feature type="compositionally biased region" description="Basic and acidic residues" evidence="11">
    <location>
        <begin position="153"/>
        <end position="175"/>
    </location>
</feature>
<evidence type="ECO:0000256" key="4">
    <source>
        <dbReference type="ARBA" id="ARBA00022475"/>
    </source>
</evidence>
<dbReference type="GO" id="GO:0015252">
    <property type="term" value="F:proton channel activity"/>
    <property type="evidence" value="ECO:0007669"/>
    <property type="project" value="InterPro"/>
</dbReference>
<gene>
    <name evidence="13" type="ORF">g.18205</name>
</gene>
<feature type="transmembrane region" description="Helical" evidence="12">
    <location>
        <begin position="706"/>
        <end position="727"/>
    </location>
</feature>
<feature type="transmembrane region" description="Helical" evidence="12">
    <location>
        <begin position="635"/>
        <end position="656"/>
    </location>
</feature>
<feature type="region of interest" description="Disordered" evidence="11">
    <location>
        <begin position="236"/>
        <end position="282"/>
    </location>
</feature>